<name>A0A0B7A8Y6_9EUPU</name>
<proteinExistence type="predicted"/>
<protein>
    <submittedName>
        <fullName evidence="1">Uncharacterized protein</fullName>
    </submittedName>
</protein>
<gene>
    <name evidence="1" type="primary">ORF99998</name>
</gene>
<sequence>MTTCSITMEIMTVTKAIVWLESQTFIHGFFLIDLLSMHTGRLKQARRRDSGWNW</sequence>
<evidence type="ECO:0000313" key="1">
    <source>
        <dbReference type="EMBL" id="CEK76441.1"/>
    </source>
</evidence>
<accession>A0A0B7A8Y6</accession>
<dbReference type="AlphaFoldDB" id="A0A0B7A8Y6"/>
<dbReference type="EMBL" id="HACG01029576">
    <property type="protein sequence ID" value="CEK76441.1"/>
    <property type="molecule type" value="Transcribed_RNA"/>
</dbReference>
<organism evidence="1">
    <name type="scientific">Arion vulgaris</name>
    <dbReference type="NCBI Taxonomy" id="1028688"/>
    <lineage>
        <taxon>Eukaryota</taxon>
        <taxon>Metazoa</taxon>
        <taxon>Spiralia</taxon>
        <taxon>Lophotrochozoa</taxon>
        <taxon>Mollusca</taxon>
        <taxon>Gastropoda</taxon>
        <taxon>Heterobranchia</taxon>
        <taxon>Euthyneura</taxon>
        <taxon>Panpulmonata</taxon>
        <taxon>Eupulmonata</taxon>
        <taxon>Stylommatophora</taxon>
        <taxon>Helicina</taxon>
        <taxon>Arionoidea</taxon>
        <taxon>Arionidae</taxon>
        <taxon>Arion</taxon>
    </lineage>
</organism>
<reference evidence="1" key="1">
    <citation type="submission" date="2014-12" db="EMBL/GenBank/DDBJ databases">
        <title>Insight into the proteome of Arion vulgaris.</title>
        <authorList>
            <person name="Aradska J."/>
            <person name="Bulat T."/>
            <person name="Smidak R."/>
            <person name="Sarate P."/>
            <person name="Gangsoo J."/>
            <person name="Sialana F."/>
            <person name="Bilban M."/>
            <person name="Lubec G."/>
        </authorList>
    </citation>
    <scope>NUCLEOTIDE SEQUENCE</scope>
    <source>
        <tissue evidence="1">Skin</tissue>
    </source>
</reference>